<dbReference type="PROSITE" id="PS50893">
    <property type="entry name" value="ABC_TRANSPORTER_2"/>
    <property type="match status" value="2"/>
</dbReference>
<keyword evidence="2" id="KW-0963">Cytoplasm</keyword>
<accession>A0A4P2QCE1</accession>
<dbReference type="SUPFAM" id="SSF52540">
    <property type="entry name" value="P-loop containing nucleoside triphosphate hydrolases"/>
    <property type="match status" value="2"/>
</dbReference>
<evidence type="ECO:0000256" key="1">
    <source>
        <dbReference type="ARBA" id="ARBA00004496"/>
    </source>
</evidence>
<dbReference type="RefSeq" id="WP_129354626.1">
    <property type="nucleotide sequence ID" value="NZ_CP012670.1"/>
</dbReference>
<keyword evidence="4" id="KW-0677">Repeat</keyword>
<comment type="subcellular location">
    <subcellularLocation>
        <location evidence="1">Cytoplasm</location>
    </subcellularLocation>
</comment>
<dbReference type="Gene3D" id="3.30.1490.20">
    <property type="entry name" value="ATP-grasp fold, A domain"/>
    <property type="match status" value="1"/>
</dbReference>
<keyword evidence="9" id="KW-0862">Zinc</keyword>
<dbReference type="InterPro" id="IPR003439">
    <property type="entry name" value="ABC_transporter-like_ATP-bd"/>
</dbReference>
<evidence type="ECO:0000256" key="16">
    <source>
        <dbReference type="ARBA" id="ARBA00042156"/>
    </source>
</evidence>
<protein>
    <recommendedName>
        <fullName evidence="15">UvrABC system protein A</fullName>
    </recommendedName>
    <alternativeName>
        <fullName evidence="16">Excinuclease ABC subunit A</fullName>
    </alternativeName>
</protein>
<feature type="region of interest" description="Disordered" evidence="17">
    <location>
        <begin position="1"/>
        <end position="48"/>
    </location>
</feature>
<feature type="domain" description="ABC transporter" evidence="18">
    <location>
        <begin position="672"/>
        <end position="1008"/>
    </location>
</feature>
<dbReference type="GO" id="GO:0005524">
    <property type="term" value="F:ATP binding"/>
    <property type="evidence" value="ECO:0007669"/>
    <property type="project" value="UniProtKB-KW"/>
</dbReference>
<feature type="domain" description="ABC transporter" evidence="18">
    <location>
        <begin position="403"/>
        <end position="661"/>
    </location>
</feature>
<dbReference type="Gene3D" id="1.10.8.280">
    <property type="entry name" value="ABC transporter ATPase domain-like"/>
    <property type="match status" value="1"/>
</dbReference>
<dbReference type="Pfam" id="PF17755">
    <property type="entry name" value="UvrA_DNA-bind"/>
    <property type="match status" value="1"/>
</dbReference>
<dbReference type="GO" id="GO:0003677">
    <property type="term" value="F:DNA binding"/>
    <property type="evidence" value="ECO:0007669"/>
    <property type="project" value="UniProtKB-KW"/>
</dbReference>
<feature type="compositionally biased region" description="Low complexity" evidence="17">
    <location>
        <begin position="31"/>
        <end position="47"/>
    </location>
</feature>
<evidence type="ECO:0000256" key="13">
    <source>
        <dbReference type="ARBA" id="ARBA00023204"/>
    </source>
</evidence>
<proteinExistence type="inferred from homology"/>
<evidence type="ECO:0000256" key="7">
    <source>
        <dbReference type="ARBA" id="ARBA00022769"/>
    </source>
</evidence>
<dbReference type="GO" id="GO:0009380">
    <property type="term" value="C:excinuclease repair complex"/>
    <property type="evidence" value="ECO:0007669"/>
    <property type="project" value="InterPro"/>
</dbReference>
<feature type="compositionally biased region" description="Low complexity" evidence="17">
    <location>
        <begin position="1"/>
        <end position="18"/>
    </location>
</feature>
<keyword evidence="3" id="KW-0479">Metal-binding</keyword>
<organism evidence="19 20">
    <name type="scientific">Sorangium cellulosum</name>
    <name type="common">Polyangium cellulosum</name>
    <dbReference type="NCBI Taxonomy" id="56"/>
    <lineage>
        <taxon>Bacteria</taxon>
        <taxon>Pseudomonadati</taxon>
        <taxon>Myxococcota</taxon>
        <taxon>Polyangia</taxon>
        <taxon>Polyangiales</taxon>
        <taxon>Polyangiaceae</taxon>
        <taxon>Sorangium</taxon>
    </lineage>
</organism>
<dbReference type="InterPro" id="IPR041102">
    <property type="entry name" value="UvrA_inter"/>
</dbReference>
<evidence type="ECO:0000256" key="10">
    <source>
        <dbReference type="ARBA" id="ARBA00022840"/>
    </source>
</evidence>
<dbReference type="GO" id="GO:0008270">
    <property type="term" value="F:zinc ion binding"/>
    <property type="evidence" value="ECO:0007669"/>
    <property type="project" value="UniProtKB-KW"/>
</dbReference>
<dbReference type="InterPro" id="IPR017871">
    <property type="entry name" value="ABC_transporter-like_CS"/>
</dbReference>
<dbReference type="GO" id="GO:0004518">
    <property type="term" value="F:nuclease activity"/>
    <property type="evidence" value="ECO:0007669"/>
    <property type="project" value="UniProtKB-KW"/>
</dbReference>
<evidence type="ECO:0000313" key="20">
    <source>
        <dbReference type="Proteomes" id="UP000295781"/>
    </source>
</evidence>
<dbReference type="GO" id="GO:0006289">
    <property type="term" value="P:nucleotide-excision repair"/>
    <property type="evidence" value="ECO:0007669"/>
    <property type="project" value="InterPro"/>
</dbReference>
<evidence type="ECO:0000256" key="4">
    <source>
        <dbReference type="ARBA" id="ARBA00022737"/>
    </source>
</evidence>
<evidence type="ECO:0000259" key="18">
    <source>
        <dbReference type="PROSITE" id="PS50893"/>
    </source>
</evidence>
<dbReference type="GO" id="GO:0016887">
    <property type="term" value="F:ATP hydrolysis activity"/>
    <property type="evidence" value="ECO:0007669"/>
    <property type="project" value="InterPro"/>
</dbReference>
<evidence type="ECO:0000256" key="2">
    <source>
        <dbReference type="ARBA" id="ARBA00022490"/>
    </source>
</evidence>
<dbReference type="NCBIfam" id="TIGR00630">
    <property type="entry name" value="uvra"/>
    <property type="match status" value="1"/>
</dbReference>
<keyword evidence="11" id="KW-0267">Excision nuclease</keyword>
<keyword evidence="6" id="KW-0227">DNA damage</keyword>
<keyword evidence="7" id="KW-0228">DNA excision</keyword>
<dbReference type="Proteomes" id="UP000295781">
    <property type="component" value="Chromosome"/>
</dbReference>
<evidence type="ECO:0000313" key="19">
    <source>
        <dbReference type="EMBL" id="AUX26793.1"/>
    </source>
</evidence>
<evidence type="ECO:0000256" key="17">
    <source>
        <dbReference type="SAM" id="MobiDB-lite"/>
    </source>
</evidence>
<reference evidence="19 20" key="1">
    <citation type="submission" date="2015-09" db="EMBL/GenBank/DDBJ databases">
        <title>Sorangium comparison.</title>
        <authorList>
            <person name="Zaburannyi N."/>
            <person name="Bunk B."/>
            <person name="Overmann J."/>
            <person name="Mueller R."/>
        </authorList>
    </citation>
    <scope>NUCLEOTIDE SEQUENCE [LARGE SCALE GENOMIC DNA]</scope>
    <source>
        <strain evidence="19 20">So ceGT47</strain>
    </source>
</reference>
<gene>
    <name evidence="19" type="primary">uvrA</name>
    <name evidence="19" type="ORF">SOCEGT47_073630</name>
</gene>
<dbReference type="AlphaFoldDB" id="A0A4P2QCE1"/>
<dbReference type="InterPro" id="IPR004602">
    <property type="entry name" value="UvrA"/>
</dbReference>
<evidence type="ECO:0000256" key="14">
    <source>
        <dbReference type="ARBA" id="ARBA00038000"/>
    </source>
</evidence>
<dbReference type="PROSITE" id="PS00211">
    <property type="entry name" value="ABC_TRANSPORTER_1"/>
    <property type="match status" value="2"/>
</dbReference>
<dbReference type="EMBL" id="CP012670">
    <property type="protein sequence ID" value="AUX26793.1"/>
    <property type="molecule type" value="Genomic_DNA"/>
</dbReference>
<keyword evidence="10" id="KW-0067">ATP-binding</keyword>
<dbReference type="PANTHER" id="PTHR43152:SF3">
    <property type="entry name" value="UVRABC SYSTEM PROTEIN A"/>
    <property type="match status" value="1"/>
</dbReference>
<evidence type="ECO:0000256" key="12">
    <source>
        <dbReference type="ARBA" id="ARBA00023125"/>
    </source>
</evidence>
<dbReference type="Pfam" id="PF17760">
    <property type="entry name" value="UvrA_inter"/>
    <property type="match status" value="1"/>
</dbReference>
<evidence type="ECO:0000256" key="11">
    <source>
        <dbReference type="ARBA" id="ARBA00022881"/>
    </source>
</evidence>
<evidence type="ECO:0000256" key="6">
    <source>
        <dbReference type="ARBA" id="ARBA00022763"/>
    </source>
</evidence>
<evidence type="ECO:0000256" key="5">
    <source>
        <dbReference type="ARBA" id="ARBA00022741"/>
    </source>
</evidence>
<dbReference type="Gene3D" id="1.20.1580.10">
    <property type="entry name" value="ABC transporter ATPase like domain"/>
    <property type="match status" value="2"/>
</dbReference>
<keyword evidence="5" id="KW-0547">Nucleotide-binding</keyword>
<evidence type="ECO:0000256" key="3">
    <source>
        <dbReference type="ARBA" id="ARBA00022723"/>
    </source>
</evidence>
<dbReference type="GO" id="GO:0005737">
    <property type="term" value="C:cytoplasm"/>
    <property type="evidence" value="ECO:0007669"/>
    <property type="project" value="UniProtKB-SubCell"/>
</dbReference>
<dbReference type="NCBIfam" id="NF001503">
    <property type="entry name" value="PRK00349.1"/>
    <property type="match status" value="1"/>
</dbReference>
<evidence type="ECO:0000256" key="9">
    <source>
        <dbReference type="ARBA" id="ARBA00022833"/>
    </source>
</evidence>
<evidence type="ECO:0000256" key="15">
    <source>
        <dbReference type="ARBA" id="ARBA00039316"/>
    </source>
</evidence>
<keyword evidence="12" id="KW-0238">DNA-binding</keyword>
<dbReference type="OrthoDB" id="9809851at2"/>
<dbReference type="CDD" id="cd03271">
    <property type="entry name" value="ABC_UvrA_II"/>
    <property type="match status" value="1"/>
</dbReference>
<name>A0A4P2QCE1_SORCE</name>
<comment type="similarity">
    <text evidence="14">Belongs to the ABC transporter superfamily. UvrA family.</text>
</comment>
<evidence type="ECO:0000256" key="8">
    <source>
        <dbReference type="ARBA" id="ARBA00022771"/>
    </source>
</evidence>
<dbReference type="InterPro" id="IPR013815">
    <property type="entry name" value="ATP_grasp_subdomain_1"/>
</dbReference>
<dbReference type="Gene3D" id="3.40.50.300">
    <property type="entry name" value="P-loop containing nucleotide triphosphate hydrolases"/>
    <property type="match status" value="2"/>
</dbReference>
<dbReference type="PANTHER" id="PTHR43152">
    <property type="entry name" value="UVRABC SYSTEM PROTEIN A"/>
    <property type="match status" value="1"/>
</dbReference>
<dbReference type="InterPro" id="IPR027417">
    <property type="entry name" value="P-loop_NTPase"/>
</dbReference>
<keyword evidence="13" id="KW-0234">DNA repair</keyword>
<keyword evidence="8" id="KW-0863">Zinc-finger</keyword>
<dbReference type="InterPro" id="IPR041552">
    <property type="entry name" value="UvrA_DNA-bd"/>
</dbReference>
<sequence>MGARTNGSTRSQSISSTSAGAVLARPGSGGASSARGAGPAAPAAGPAQVEARPTLKLLEAAREPDFIEVLGSREHNLRIDRLEVPKRKLVVFTGVSGSGKSSLAFDTLYAEGQRRYVETLSSYARQFLGQLERPQVEHLRGLSPTIAIEQKSASSNPRSTVGTITEIYDYLRVLYARAGEQHCHLCGKPVRAQSSEQIVEELLAMPEGTRFVLLAPLVTHRKGEFKDLFEELRGRGFVRVEIDGAQHRLDDLPRLDKKLKHTIALVVDRLVVRADERQRIAEGVELALQEGRGEIRVELQADEGAGARRRRPDAPLLFSAARSCCGHSFPELSPQSFSFNSPLGMCGACNGLGTRLEVDPALVIPDPSRSIREGAIAPWASAMARGEGWTFRIVDAVSKACSVDLDTPWRKLGAKKQEMVLYGLSGKRISVTWGKEGTETHGTWGMRFEGVIPNLMRRFQQSSSETARDSYRKFMSERPCDACGGRRMRPESLAVRIAGEGIADVTAMTVKDAYQHFARMELPGNRQKITEGVRREISTRLSFLLNVGLDYLTLDRSGPTLSGGEAQRIRLASQLGSELSGVMYVLDEPSIGLHQRDNQRLIDTLRRLRDLGNTVLVVEHDEETIRAADHVVDFGPGAGHLGGRVMAAGTPEEIARDPDSVTGAYLAGRVRIEVPEARRAPRGWLEILGAAEHNLRGIDVRFPLGVLLAVTGVSGAGKSSLVNGILLPALGRALHNSTEPVGAHRAIEGLEALDKVIAIDQKPIGRTPRSNPGTYTKAFDQIREIFAELPESRARGYGPGRFSFNVKGGRCEACSGDGMVKVEMHFLADVYVPCEVCAGKRYSAQTLAVRYKGKSIADILDTSIEDCVRLFEHHVSLRRVLDTLVEVGLGYMKIGQSAPTMSGGEAQRVKLSRELGKSQTGRTLYVLDEPTTGLHFEDIRKLLGVLHRLVESGNTVVVIEHSLDVIKCADWVIDLGPEGGSGGGRVIAEGTPEAVAKVPGSYTGQFLKPLLEAGRPQPRA</sequence>